<dbReference type="Proteomes" id="UP000596660">
    <property type="component" value="Unplaced"/>
</dbReference>
<feature type="region of interest" description="Disordered" evidence="1">
    <location>
        <begin position="82"/>
        <end position="114"/>
    </location>
</feature>
<evidence type="ECO:0000313" key="2">
    <source>
        <dbReference type="EnsemblPlants" id="AUR62024267-RA:cds"/>
    </source>
</evidence>
<dbReference type="Gramene" id="AUR62024267-RA">
    <property type="protein sequence ID" value="AUR62024267-RA:cds"/>
    <property type="gene ID" value="AUR62024267"/>
</dbReference>
<dbReference type="EnsemblPlants" id="AUR62024267-RA">
    <property type="protein sequence ID" value="AUR62024267-RA:cds"/>
    <property type="gene ID" value="AUR62024267"/>
</dbReference>
<name>A0A803M744_CHEQI</name>
<evidence type="ECO:0000313" key="3">
    <source>
        <dbReference type="Proteomes" id="UP000596660"/>
    </source>
</evidence>
<evidence type="ECO:0000256" key="1">
    <source>
        <dbReference type="SAM" id="MobiDB-lite"/>
    </source>
</evidence>
<accession>A0A803M744</accession>
<sequence length="176" mass="19448">MTNLTLQEYLNKIMNHDQDELEAQGGFLRPPVFLPITIHLKLCPERNIITQTKPVVTFPEYMINLTSFNAQGAPRRMARHYTTNGERNSPQPGGCLTPYSQPKDGISGEPLLSDSGASTLAHRCEPHQQATCYSVKVVDQPNEQGVLSHDSAMGATILTRPSARSSGRKKGVVDYR</sequence>
<organism evidence="2 3">
    <name type="scientific">Chenopodium quinoa</name>
    <name type="common">Quinoa</name>
    <dbReference type="NCBI Taxonomy" id="63459"/>
    <lineage>
        <taxon>Eukaryota</taxon>
        <taxon>Viridiplantae</taxon>
        <taxon>Streptophyta</taxon>
        <taxon>Embryophyta</taxon>
        <taxon>Tracheophyta</taxon>
        <taxon>Spermatophyta</taxon>
        <taxon>Magnoliopsida</taxon>
        <taxon>eudicotyledons</taxon>
        <taxon>Gunneridae</taxon>
        <taxon>Pentapetalae</taxon>
        <taxon>Caryophyllales</taxon>
        <taxon>Chenopodiaceae</taxon>
        <taxon>Chenopodioideae</taxon>
        <taxon>Atripliceae</taxon>
        <taxon>Chenopodium</taxon>
    </lineage>
</organism>
<dbReference type="AlphaFoldDB" id="A0A803M744"/>
<feature type="compositionally biased region" description="Polar residues" evidence="1">
    <location>
        <begin position="82"/>
        <end position="91"/>
    </location>
</feature>
<proteinExistence type="predicted"/>
<keyword evidence="3" id="KW-1185">Reference proteome</keyword>
<reference evidence="2" key="2">
    <citation type="submission" date="2021-03" db="UniProtKB">
        <authorList>
            <consortium name="EnsemblPlants"/>
        </authorList>
    </citation>
    <scope>IDENTIFICATION</scope>
</reference>
<reference evidence="2" key="1">
    <citation type="journal article" date="2017" name="Nature">
        <title>The genome of Chenopodium quinoa.</title>
        <authorList>
            <person name="Jarvis D.E."/>
            <person name="Ho Y.S."/>
            <person name="Lightfoot D.J."/>
            <person name="Schmoeckel S.M."/>
            <person name="Li B."/>
            <person name="Borm T.J.A."/>
            <person name="Ohyanagi H."/>
            <person name="Mineta K."/>
            <person name="Michell C.T."/>
            <person name="Saber N."/>
            <person name="Kharbatia N.M."/>
            <person name="Rupper R.R."/>
            <person name="Sharp A.R."/>
            <person name="Dally N."/>
            <person name="Boughton B.A."/>
            <person name="Woo Y.H."/>
            <person name="Gao G."/>
            <person name="Schijlen E.G.W.M."/>
            <person name="Guo X."/>
            <person name="Momin A.A."/>
            <person name="Negrao S."/>
            <person name="Al-Babili S."/>
            <person name="Gehring C."/>
            <person name="Roessner U."/>
            <person name="Jung C."/>
            <person name="Murphy K."/>
            <person name="Arold S.T."/>
            <person name="Gojobori T."/>
            <person name="van der Linden C.G."/>
            <person name="van Loo E.N."/>
            <person name="Jellen E.N."/>
            <person name="Maughan P.J."/>
            <person name="Tester M."/>
        </authorList>
    </citation>
    <scope>NUCLEOTIDE SEQUENCE [LARGE SCALE GENOMIC DNA]</scope>
    <source>
        <strain evidence="2">cv. PI 614886</strain>
    </source>
</reference>
<protein>
    <submittedName>
        <fullName evidence="2">Uncharacterized protein</fullName>
    </submittedName>
</protein>